<reference evidence="2 3" key="1">
    <citation type="submission" date="2019-01" db="EMBL/GenBank/DDBJ databases">
        <title>The draft genome of Rhizobium sp. 24NR.</title>
        <authorList>
            <person name="Liu L."/>
            <person name="Liang L."/>
            <person name="Shi S."/>
            <person name="Xu L."/>
            <person name="Wang X."/>
            <person name="Li L."/>
            <person name="Zhang X."/>
        </authorList>
    </citation>
    <scope>NUCLEOTIDE SEQUENCE [LARGE SCALE GENOMIC DNA]</scope>
    <source>
        <strain evidence="2 3">24NR</strain>
    </source>
</reference>
<dbReference type="EMBL" id="SBIP01000004">
    <property type="protein sequence ID" value="RWX75630.1"/>
    <property type="molecule type" value="Genomic_DNA"/>
</dbReference>
<dbReference type="AlphaFoldDB" id="A0A3S3RH04"/>
<organism evidence="2 3">
    <name type="scientific">Neorhizobium lilium</name>
    <dbReference type="NCBI Taxonomy" id="2503024"/>
    <lineage>
        <taxon>Bacteria</taxon>
        <taxon>Pseudomonadati</taxon>
        <taxon>Pseudomonadota</taxon>
        <taxon>Alphaproteobacteria</taxon>
        <taxon>Hyphomicrobiales</taxon>
        <taxon>Rhizobiaceae</taxon>
        <taxon>Rhizobium/Agrobacterium group</taxon>
        <taxon>Neorhizobium</taxon>
    </lineage>
</organism>
<proteinExistence type="predicted"/>
<dbReference type="RefSeq" id="WP_128444516.1">
    <property type="nucleotide sequence ID" value="NZ_SBIP01000004.1"/>
</dbReference>
<gene>
    <name evidence="2" type="ORF">EPK99_18210</name>
</gene>
<feature type="chain" id="PRO_5018672760" evidence="1">
    <location>
        <begin position="22"/>
        <end position="102"/>
    </location>
</feature>
<keyword evidence="3" id="KW-1185">Reference proteome</keyword>
<keyword evidence="1" id="KW-0732">Signal</keyword>
<evidence type="ECO:0000313" key="3">
    <source>
        <dbReference type="Proteomes" id="UP000287687"/>
    </source>
</evidence>
<feature type="signal peptide" evidence="1">
    <location>
        <begin position="1"/>
        <end position="21"/>
    </location>
</feature>
<comment type="caution">
    <text evidence="2">The sequence shown here is derived from an EMBL/GenBank/DDBJ whole genome shotgun (WGS) entry which is preliminary data.</text>
</comment>
<evidence type="ECO:0000256" key="1">
    <source>
        <dbReference type="SAM" id="SignalP"/>
    </source>
</evidence>
<dbReference type="OrthoDB" id="8297061at2"/>
<evidence type="ECO:0000313" key="2">
    <source>
        <dbReference type="EMBL" id="RWX75630.1"/>
    </source>
</evidence>
<protein>
    <submittedName>
        <fullName evidence="2">Uncharacterized protein</fullName>
    </submittedName>
</protein>
<dbReference type="Proteomes" id="UP000287687">
    <property type="component" value="Unassembled WGS sequence"/>
</dbReference>
<name>A0A3S3RH04_9HYPH</name>
<accession>A0A3S3RH04</accession>
<sequence>MKLKLMIGAALSLACISAAEAPSNYRTYGGSSLDRDPVLLSAYDNALSRCVPEAMTPPRGTPHTNSLHYNAALRSCLYRQGYVDRGVSAYPATLVFDNFFDR</sequence>
<dbReference type="PROSITE" id="PS51257">
    <property type="entry name" value="PROKAR_LIPOPROTEIN"/>
    <property type="match status" value="1"/>
</dbReference>